<evidence type="ECO:0000313" key="8">
    <source>
        <dbReference type="EMBL" id="KZZ88314.1"/>
    </source>
</evidence>
<keyword evidence="2" id="KW-0833">Ubl conjugation pathway</keyword>
<dbReference type="Proteomes" id="UP000242877">
    <property type="component" value="Unassembled WGS sequence"/>
</dbReference>
<name>A0A167W214_9EURO</name>
<dbReference type="OrthoDB" id="2333384at2759"/>
<dbReference type="GO" id="GO:0005886">
    <property type="term" value="C:plasma membrane"/>
    <property type="evidence" value="ECO:0007669"/>
    <property type="project" value="TreeGrafter"/>
</dbReference>
<evidence type="ECO:0000256" key="5">
    <source>
        <dbReference type="ARBA" id="ARBA00079835"/>
    </source>
</evidence>
<feature type="region of interest" description="Disordered" evidence="6">
    <location>
        <begin position="480"/>
        <end position="524"/>
    </location>
</feature>
<feature type="region of interest" description="Disordered" evidence="6">
    <location>
        <begin position="258"/>
        <end position="289"/>
    </location>
</feature>
<evidence type="ECO:0000256" key="6">
    <source>
        <dbReference type="SAM" id="MobiDB-lite"/>
    </source>
</evidence>
<dbReference type="EMBL" id="AZGZ01000027">
    <property type="protein sequence ID" value="KZZ88314.1"/>
    <property type="molecule type" value="Genomic_DNA"/>
</dbReference>
<dbReference type="GO" id="GO:0031625">
    <property type="term" value="F:ubiquitin protein ligase binding"/>
    <property type="evidence" value="ECO:0007669"/>
    <property type="project" value="TreeGrafter"/>
</dbReference>
<protein>
    <recommendedName>
        <fullName evidence="5">Carbon catabolite repressor D</fullName>
    </recommendedName>
</protein>
<comment type="similarity">
    <text evidence="1">Belongs to the arrestin family.</text>
</comment>
<feature type="compositionally biased region" description="Low complexity" evidence="6">
    <location>
        <begin position="508"/>
        <end position="521"/>
    </location>
</feature>
<dbReference type="GO" id="GO:0030674">
    <property type="term" value="F:protein-macromolecule adaptor activity"/>
    <property type="evidence" value="ECO:0007669"/>
    <property type="project" value="TreeGrafter"/>
</dbReference>
<feature type="region of interest" description="Disordered" evidence="6">
    <location>
        <begin position="541"/>
        <end position="586"/>
    </location>
</feature>
<dbReference type="FunFam" id="2.60.40.640:FF:000018">
    <property type="entry name" value="HECT-type ubiquitin ligase-interacting protein creD"/>
    <property type="match status" value="1"/>
</dbReference>
<feature type="compositionally biased region" description="Polar residues" evidence="6">
    <location>
        <begin position="750"/>
        <end position="760"/>
    </location>
</feature>
<sequence>MSPSFFSSSAALSKATYFDIRLDDSYVVFRGNEQEAASAHLAGSLVLCLNEPLTIKHIKLSLVGMSRVSWHTSAPGPGSRRASRERTFYEKTWTFRDAGKGRTEVLPVDNYEYPFDLILDGNLPESVEGLHDSWITYRFKAEIGRKYAKDLTVRKPLRIIRTLDPSALELAHAMSVENVWPDKVEYAISTPSKAVIFGTSITVDFRLLPLLKGLKIGAITSQLIESHEFTLNPEDADLFHSTHKTTRIIAGDTHFISGLHGRRSRSHSQPRNSRGSRNSDEHGSTSEDEQDALQYLEDGMPGYCFTRVLELPKTLNKCMQDTDTRGIKIKHKLKFRIQLHNPDGHTSELRATLPVSIFISPNLPIDEHNTLSLAAIRNALPATANHASASDAIHAALSLQQQAPPLYGEHQFDQLYQEVDTTGYQTPGIVSGATTPFGVGTLSRNISMENLSGLPGMGYGMSGGMTGNISAAMLQHRLSNLHPHTNGNRSRAPSNPTLAPTPESMINSTSTPDSETPPSSSAVVDAAEPISIASPHNAASPNIILSRSPDQNSAPIAQNNATSYPVAPNGGMTTLTPTNGLSRRGSEEDCFSAAASGSVTPNPYFAEVEDLSRVPSYQTAVRSHARRRLSVGLPDYSEVVGQAPGPTSNGQTTNGNGNATTRVTVPTSNNTSGASSGTSTPISSPRQRFAAFRSSSHSALSTLGGSTGPTSSPAVTSTNINSYERASSGASTPTTSSSSNHISAERPAISGTSGIVNPSASGPGASHGRSHTWSWLHNHTHHHERYSGLLSHARHGGDHSAR</sequence>
<dbReference type="GO" id="GO:0005829">
    <property type="term" value="C:cytosol"/>
    <property type="evidence" value="ECO:0007669"/>
    <property type="project" value="TreeGrafter"/>
</dbReference>
<evidence type="ECO:0000256" key="2">
    <source>
        <dbReference type="ARBA" id="ARBA00022786"/>
    </source>
</evidence>
<feature type="compositionally biased region" description="Polar residues" evidence="6">
    <location>
        <begin position="541"/>
        <end position="563"/>
    </location>
</feature>
<feature type="domain" description="Arrestin C-terminal-like" evidence="7">
    <location>
        <begin position="180"/>
        <end position="362"/>
    </location>
</feature>
<reference evidence="8 9" key="1">
    <citation type="journal article" date="2016" name="Genome Biol. Evol.">
        <title>Divergent and convergent evolution of fungal pathogenicity.</title>
        <authorList>
            <person name="Shang Y."/>
            <person name="Xiao G."/>
            <person name="Zheng P."/>
            <person name="Cen K."/>
            <person name="Zhan S."/>
            <person name="Wang C."/>
        </authorList>
    </citation>
    <scope>NUCLEOTIDE SEQUENCE [LARGE SCALE GENOMIC DNA]</scope>
    <source>
        <strain evidence="8 9">ARSEF 7405</strain>
    </source>
</reference>
<keyword evidence="9" id="KW-1185">Reference proteome</keyword>
<dbReference type="InterPro" id="IPR014756">
    <property type="entry name" value="Ig_E-set"/>
</dbReference>
<organism evidence="8 9">
    <name type="scientific">Ascosphaera apis ARSEF 7405</name>
    <dbReference type="NCBI Taxonomy" id="392613"/>
    <lineage>
        <taxon>Eukaryota</taxon>
        <taxon>Fungi</taxon>
        <taxon>Dikarya</taxon>
        <taxon>Ascomycota</taxon>
        <taxon>Pezizomycotina</taxon>
        <taxon>Eurotiomycetes</taxon>
        <taxon>Eurotiomycetidae</taxon>
        <taxon>Onygenales</taxon>
        <taxon>Ascosphaeraceae</taxon>
        <taxon>Ascosphaera</taxon>
    </lineage>
</organism>
<dbReference type="SUPFAM" id="SSF81296">
    <property type="entry name" value="E set domains"/>
    <property type="match status" value="1"/>
</dbReference>
<dbReference type="InterPro" id="IPR014752">
    <property type="entry name" value="Arrestin-like_C"/>
</dbReference>
<evidence type="ECO:0000313" key="9">
    <source>
        <dbReference type="Proteomes" id="UP000242877"/>
    </source>
</evidence>
<dbReference type="VEuPathDB" id="FungiDB:AAP_05135"/>
<comment type="function">
    <text evidence="4">Component of the regulatory network controlling carbon source utilization through ubiquitination and deubiquitination involving creA, creB, creC, creD and acrB. May be involved in signaling by recognizing appropriately phosphorylated substrates via its arrestin domains and then recruit a HECT-type ubiquitin ligase such as hulA, leading to ubiquitination of the substrate, providing a link between ubiquitination and phosphorylation in protein regulation and stability.</text>
</comment>
<dbReference type="InterPro" id="IPR011022">
    <property type="entry name" value="Arrestin_C-like"/>
</dbReference>
<evidence type="ECO:0000256" key="4">
    <source>
        <dbReference type="ARBA" id="ARBA00056218"/>
    </source>
</evidence>
<accession>A0A167W214</accession>
<evidence type="ECO:0000259" key="7">
    <source>
        <dbReference type="SMART" id="SM01017"/>
    </source>
</evidence>
<dbReference type="SMART" id="SM01017">
    <property type="entry name" value="Arrestin_C"/>
    <property type="match status" value="1"/>
</dbReference>
<feature type="compositionally biased region" description="Polar residues" evidence="6">
    <location>
        <begin position="714"/>
        <end position="725"/>
    </location>
</feature>
<feature type="compositionally biased region" description="Polar residues" evidence="6">
    <location>
        <begin position="571"/>
        <end position="581"/>
    </location>
</feature>
<evidence type="ECO:0000256" key="1">
    <source>
        <dbReference type="ARBA" id="ARBA00005298"/>
    </source>
</evidence>
<comment type="caution">
    <text evidence="8">The sequence shown here is derived from an EMBL/GenBank/DDBJ whole genome shotgun (WGS) entry which is preliminary data.</text>
</comment>
<dbReference type="Pfam" id="PF00339">
    <property type="entry name" value="Arrestin_N"/>
    <property type="match status" value="1"/>
</dbReference>
<feature type="compositionally biased region" description="Low complexity" evidence="6">
    <location>
        <begin position="726"/>
        <end position="742"/>
    </location>
</feature>
<dbReference type="InterPro" id="IPR011021">
    <property type="entry name" value="Arrestin-like_N"/>
</dbReference>
<dbReference type="GO" id="GO:0070086">
    <property type="term" value="P:ubiquitin-dependent endocytosis"/>
    <property type="evidence" value="ECO:0007669"/>
    <property type="project" value="TreeGrafter"/>
</dbReference>
<dbReference type="AlphaFoldDB" id="A0A167W214"/>
<dbReference type="InterPro" id="IPR050357">
    <property type="entry name" value="Arrestin_domain-protein"/>
</dbReference>
<dbReference type="Pfam" id="PF02752">
    <property type="entry name" value="Arrestin_C"/>
    <property type="match status" value="1"/>
</dbReference>
<dbReference type="PANTHER" id="PTHR11188:SF17">
    <property type="entry name" value="FI21816P1"/>
    <property type="match status" value="1"/>
</dbReference>
<proteinExistence type="inferred from homology"/>
<feature type="compositionally biased region" description="Polar residues" evidence="6">
    <location>
        <begin position="482"/>
        <end position="498"/>
    </location>
</feature>
<dbReference type="PANTHER" id="PTHR11188">
    <property type="entry name" value="ARRESTIN DOMAIN CONTAINING PROTEIN"/>
    <property type="match status" value="1"/>
</dbReference>
<feature type="region of interest" description="Disordered" evidence="6">
    <location>
        <begin position="639"/>
        <end position="772"/>
    </location>
</feature>
<dbReference type="Gene3D" id="2.60.40.640">
    <property type="match status" value="1"/>
</dbReference>
<feature type="compositionally biased region" description="Low complexity" evidence="6">
    <location>
        <begin position="645"/>
        <end position="713"/>
    </location>
</feature>
<comment type="subunit">
    <text evidence="3">Interacts with hulA.</text>
</comment>
<evidence type="ECO:0000256" key="3">
    <source>
        <dbReference type="ARBA" id="ARBA00038766"/>
    </source>
</evidence>
<gene>
    <name evidence="8" type="ORF">AAP_05135</name>
</gene>